<evidence type="ECO:0000256" key="1">
    <source>
        <dbReference type="SAM" id="MobiDB-lite"/>
    </source>
</evidence>
<feature type="compositionally biased region" description="Low complexity" evidence="1">
    <location>
        <begin position="888"/>
        <end position="899"/>
    </location>
</feature>
<dbReference type="AlphaFoldDB" id="A0ABD2HX81"/>
<feature type="compositionally biased region" description="Acidic residues" evidence="1">
    <location>
        <begin position="755"/>
        <end position="767"/>
    </location>
</feature>
<feature type="region of interest" description="Disordered" evidence="1">
    <location>
        <begin position="683"/>
        <end position="810"/>
    </location>
</feature>
<feature type="compositionally biased region" description="Acidic residues" evidence="1">
    <location>
        <begin position="837"/>
        <end position="851"/>
    </location>
</feature>
<feature type="region of interest" description="Disordered" evidence="1">
    <location>
        <begin position="532"/>
        <end position="558"/>
    </location>
</feature>
<feature type="compositionally biased region" description="Low complexity" evidence="1">
    <location>
        <begin position="719"/>
        <end position="729"/>
    </location>
</feature>
<feature type="compositionally biased region" description="Low complexity" evidence="1">
    <location>
        <begin position="8"/>
        <end position="21"/>
    </location>
</feature>
<comment type="caution">
    <text evidence="2">The sequence shown here is derived from an EMBL/GenBank/DDBJ whole genome shotgun (WGS) entry which is preliminary data.</text>
</comment>
<reference evidence="2 3" key="1">
    <citation type="submission" date="2024-10" db="EMBL/GenBank/DDBJ databases">
        <authorList>
            <person name="Kim D."/>
        </authorList>
    </citation>
    <scope>NUCLEOTIDE SEQUENCE [LARGE SCALE GENOMIC DNA]</scope>
    <source>
        <strain evidence="2">Taebaek</strain>
    </source>
</reference>
<sequence length="1078" mass="116871">MLPLFCHPSSSASSSIPSPSSPLFSPKFGAAGKSTPCDKRRHRLRPVNCCCWLAFDVHANYVHYVPIFEEDIVRAKAVEPNALAKTICASIKTIKTFRQQQKAGGWLLNDLSAIFAYICALIDQQCAGGETNGSPPPRMPVKAVIVVPTNCSLPYQMAVEGAAEAAGIGEVFLVRRATALAISYRMLYLDEDEAQLCKQQQQQCSSIDGTETGGGGAETAALIIPLDSSSDSDQQQQQGWGDKFVAILFICEYCIELSVYDFHPHHLARLISSKMLILTDPTAQIDLISTFLRRHLTIFRFKLFKLLTVGMPKQIAAIVPTIKKHIDPSSCQLLAKCPPISSAEYVAIFGAALNGVHLMLGTADADGADRSPLFLNRAMVPPFDYTDSGGDDEAAAEEVEKLQREVEAIDESFAKAFGLSKQIVSEPTTPNEMEQEEANSEKSTTPTTESDVTLSDRMQRKSGTSSSTNICCDETAEALFDAILPHDKLQQSQQQPLQRTWTTTSTTTTAKRQLTEDERQLLADVIVSSMFGATNNPTNDDDDSATNSAATDHAGGSNSTIRQAVIDEQQHYAASTTSSSYACTVSSTSKQADDAVGPGQMATPANALTAAACTSSTIQCSAGFVLRAAGGVSRRFSDPLLRQRGAFGDEGRECRGNAIVAANASQFSAAILAQNAATLEAGNNRMRWEETDDEEGEEIETLGDDRSIIFDDQAPPLLSSSECPSGISSPRLLPTRDIAGTTADGEQQQSVGATNDDDDDDFGEDDNASNSTASAVELNRQPWQKKRGRTSRNKQRRQRTTADDEDAATTMAPAAAITALLPMGRPSSRASTLQAVSDDEQQQQQGGDDDCYNCGKKGTTTVTKSNSNDKNNGNNTRQMGYGGGDGRPAAQQPPTAAEPGGVRGRGDDFDDDDDLLLLIFGPQRPVAGKFDNIEHQFYLTLPMFGAGELSSVQLVGLPLTWISNKFFQQEFKEWLRIRSGLRSKALISCFITFSVSAGQAFRICRFGRNSIMPYNGSHNSLFVYALLPTREVAWHVCWACNQIDENLGNYWPSKYGQVKFKPTVQMSARQTFLDETNS</sequence>
<dbReference type="EMBL" id="JBICCN010000400">
    <property type="protein sequence ID" value="KAL3071098.1"/>
    <property type="molecule type" value="Genomic_DNA"/>
</dbReference>
<keyword evidence="3" id="KW-1185">Reference proteome</keyword>
<organism evidence="2 3">
    <name type="scientific">Heterodera schachtii</name>
    <name type="common">Sugarbeet cyst nematode worm</name>
    <name type="synonym">Tylenchus schachtii</name>
    <dbReference type="NCBI Taxonomy" id="97005"/>
    <lineage>
        <taxon>Eukaryota</taxon>
        <taxon>Metazoa</taxon>
        <taxon>Ecdysozoa</taxon>
        <taxon>Nematoda</taxon>
        <taxon>Chromadorea</taxon>
        <taxon>Rhabditida</taxon>
        <taxon>Tylenchina</taxon>
        <taxon>Tylenchomorpha</taxon>
        <taxon>Tylenchoidea</taxon>
        <taxon>Heteroderidae</taxon>
        <taxon>Heteroderinae</taxon>
        <taxon>Heterodera</taxon>
    </lineage>
</organism>
<feature type="compositionally biased region" description="Acidic residues" evidence="1">
    <location>
        <begin position="690"/>
        <end position="702"/>
    </location>
</feature>
<feature type="compositionally biased region" description="Basic residues" evidence="1">
    <location>
        <begin position="783"/>
        <end position="799"/>
    </location>
</feature>
<feature type="region of interest" description="Disordered" evidence="1">
    <location>
        <begin position="825"/>
        <end position="906"/>
    </location>
</feature>
<feature type="region of interest" description="Disordered" evidence="1">
    <location>
        <begin position="422"/>
        <end position="468"/>
    </location>
</feature>
<name>A0ABD2HX81_HETSC</name>
<dbReference type="Proteomes" id="UP001620645">
    <property type="component" value="Unassembled WGS sequence"/>
</dbReference>
<feature type="compositionally biased region" description="Low complexity" evidence="1">
    <location>
        <begin position="864"/>
        <end position="875"/>
    </location>
</feature>
<gene>
    <name evidence="2" type="ORF">niasHS_015840</name>
</gene>
<feature type="compositionally biased region" description="Polar residues" evidence="1">
    <location>
        <begin position="422"/>
        <end position="432"/>
    </location>
</feature>
<protein>
    <submittedName>
        <fullName evidence="2">Uncharacterized protein</fullName>
    </submittedName>
</protein>
<feature type="compositionally biased region" description="Low complexity" evidence="1">
    <location>
        <begin position="490"/>
        <end position="509"/>
    </location>
</feature>
<proteinExistence type="predicted"/>
<feature type="region of interest" description="Disordered" evidence="1">
    <location>
        <begin position="490"/>
        <end position="513"/>
    </location>
</feature>
<evidence type="ECO:0000313" key="3">
    <source>
        <dbReference type="Proteomes" id="UP001620645"/>
    </source>
</evidence>
<accession>A0ABD2HX81</accession>
<evidence type="ECO:0000313" key="2">
    <source>
        <dbReference type="EMBL" id="KAL3071098.1"/>
    </source>
</evidence>
<feature type="compositionally biased region" description="Polar residues" evidence="1">
    <location>
        <begin position="441"/>
        <end position="453"/>
    </location>
</feature>
<feature type="region of interest" description="Disordered" evidence="1">
    <location>
        <begin position="1"/>
        <end position="21"/>
    </location>
</feature>
<feature type="compositionally biased region" description="Polar residues" evidence="1">
    <location>
        <begin position="744"/>
        <end position="753"/>
    </location>
</feature>